<evidence type="ECO:0000313" key="3">
    <source>
        <dbReference type="Proteomes" id="UP001171299"/>
    </source>
</evidence>
<keyword evidence="1" id="KW-1133">Transmembrane helix</keyword>
<protein>
    <submittedName>
        <fullName evidence="2">Uncharacterized protein</fullName>
    </submittedName>
</protein>
<evidence type="ECO:0000313" key="2">
    <source>
        <dbReference type="EMBL" id="MDO6405349.1"/>
    </source>
</evidence>
<dbReference type="EMBL" id="JAUOOM010000002">
    <property type="protein sequence ID" value="MDO6405349.1"/>
    <property type="molecule type" value="Genomic_DNA"/>
</dbReference>
<dbReference type="RefSeq" id="WP_021182986.1">
    <property type="nucleotide sequence ID" value="NZ_CP024636.1"/>
</dbReference>
<keyword evidence="3" id="KW-1185">Reference proteome</keyword>
<reference evidence="2" key="1">
    <citation type="submission" date="2023-07" db="EMBL/GenBank/DDBJ databases">
        <title>The extreme plant-growth-promoting properties of Pantoea phytobeneficialis PF55 revealed by functional and genomic analysis.</title>
        <authorList>
            <person name="Nascimento F.X."/>
            <person name="Marcio R.J."/>
        </authorList>
    </citation>
    <scope>NUCLEOTIDE SEQUENCE</scope>
    <source>
        <strain evidence="2">PF55</strain>
    </source>
</reference>
<sequence length="55" mass="6176">MANTQYLLWVMIGTLTLLCVFISALVGRAKSPRLGFITFAVLFIGFMTAIFFITR</sequence>
<proteinExistence type="predicted"/>
<accession>A0ABT8XR22</accession>
<comment type="caution">
    <text evidence="2">The sequence shown here is derived from an EMBL/GenBank/DDBJ whole genome shotgun (WGS) entry which is preliminary data.</text>
</comment>
<organism evidence="2 3">
    <name type="scientific">Pantoea phytobeneficialis</name>
    <dbReference type="NCBI Taxonomy" id="2052056"/>
    <lineage>
        <taxon>Bacteria</taxon>
        <taxon>Pseudomonadati</taxon>
        <taxon>Pseudomonadota</taxon>
        <taxon>Gammaproteobacteria</taxon>
        <taxon>Enterobacterales</taxon>
        <taxon>Erwiniaceae</taxon>
        <taxon>Pantoea</taxon>
    </lineage>
</organism>
<name>A0ABT8XR22_9GAMM</name>
<keyword evidence="1" id="KW-0472">Membrane</keyword>
<dbReference type="Proteomes" id="UP001171299">
    <property type="component" value="Unassembled WGS sequence"/>
</dbReference>
<feature type="transmembrane region" description="Helical" evidence="1">
    <location>
        <begin position="6"/>
        <end position="27"/>
    </location>
</feature>
<keyword evidence="1" id="KW-0812">Transmembrane</keyword>
<feature type="transmembrane region" description="Helical" evidence="1">
    <location>
        <begin position="34"/>
        <end position="53"/>
    </location>
</feature>
<gene>
    <name evidence="2" type="ORF">Q3404_02060</name>
</gene>
<evidence type="ECO:0000256" key="1">
    <source>
        <dbReference type="SAM" id="Phobius"/>
    </source>
</evidence>